<organism evidence="2 3">
    <name type="scientific">Gossypium klotzschianum</name>
    <dbReference type="NCBI Taxonomy" id="34286"/>
    <lineage>
        <taxon>Eukaryota</taxon>
        <taxon>Viridiplantae</taxon>
        <taxon>Streptophyta</taxon>
        <taxon>Embryophyta</taxon>
        <taxon>Tracheophyta</taxon>
        <taxon>Spermatophyta</taxon>
        <taxon>Magnoliopsida</taxon>
        <taxon>eudicotyledons</taxon>
        <taxon>Gunneridae</taxon>
        <taxon>Pentapetalae</taxon>
        <taxon>rosids</taxon>
        <taxon>malvids</taxon>
        <taxon>Malvales</taxon>
        <taxon>Malvaceae</taxon>
        <taxon>Malvoideae</taxon>
        <taxon>Gossypium</taxon>
    </lineage>
</organism>
<dbReference type="OrthoDB" id="1002182at2759"/>
<reference evidence="2 3" key="1">
    <citation type="journal article" date="2019" name="Genome Biol. Evol.">
        <title>Insights into the evolution of the New World diploid cottons (Gossypium, subgenus Houzingenia) based on genome sequencing.</title>
        <authorList>
            <person name="Grover C.E."/>
            <person name="Arick M.A. 2nd"/>
            <person name="Thrash A."/>
            <person name="Conover J.L."/>
            <person name="Sanders W.S."/>
            <person name="Peterson D.G."/>
            <person name="Frelichowski J.E."/>
            <person name="Scheffler J.A."/>
            <person name="Scheffler B.E."/>
            <person name="Wendel J.F."/>
        </authorList>
    </citation>
    <scope>NUCLEOTIDE SEQUENCE [LARGE SCALE GENOMIC DNA]</scope>
    <source>
        <strain evidence="2">57</strain>
        <tissue evidence="2">Leaf</tissue>
    </source>
</reference>
<evidence type="ECO:0008006" key="4">
    <source>
        <dbReference type="Google" id="ProtNLM"/>
    </source>
</evidence>
<evidence type="ECO:0000313" key="2">
    <source>
        <dbReference type="EMBL" id="MBA0653702.1"/>
    </source>
</evidence>
<evidence type="ECO:0000256" key="1">
    <source>
        <dbReference type="SAM" id="MobiDB-lite"/>
    </source>
</evidence>
<comment type="caution">
    <text evidence="2">The sequence shown here is derived from an EMBL/GenBank/DDBJ whole genome shotgun (WGS) entry which is preliminary data.</text>
</comment>
<dbReference type="Proteomes" id="UP000593573">
    <property type="component" value="Unassembled WGS sequence"/>
</dbReference>
<accession>A0A7J8UTL2</accession>
<dbReference type="AlphaFoldDB" id="A0A7J8UTL2"/>
<protein>
    <recommendedName>
        <fullName evidence="4">DUF4283 domain-containing protein</fullName>
    </recommendedName>
</protein>
<gene>
    <name evidence="2" type="ORF">Goklo_020845</name>
</gene>
<feature type="compositionally biased region" description="Basic and acidic residues" evidence="1">
    <location>
        <begin position="141"/>
        <end position="150"/>
    </location>
</feature>
<proteinExistence type="predicted"/>
<dbReference type="EMBL" id="JABFAB010000007">
    <property type="protein sequence ID" value="MBA0653702.1"/>
    <property type="molecule type" value="Genomic_DNA"/>
</dbReference>
<name>A0A7J8UTL2_9ROSI</name>
<feature type="region of interest" description="Disordered" evidence="1">
    <location>
        <begin position="129"/>
        <end position="150"/>
    </location>
</feature>
<sequence>MWTVDLNLSKPFPSVVLNWIHFLGLLGFLYKQRVLKEIGSLVDLEKPLTSQVLVNGKVQRVEFKSLSTVYFSCGWYGHLKGLRPSVVADQNSARNKVTDFGQTTENLVSVETEKPFSAWMVVEHKSRRNQNDNCNQRAKKGKEPDLIFWH</sequence>
<evidence type="ECO:0000313" key="3">
    <source>
        <dbReference type="Proteomes" id="UP000593573"/>
    </source>
</evidence>
<keyword evidence="3" id="KW-1185">Reference proteome</keyword>